<dbReference type="AlphaFoldDB" id="A0A9X1D7R2"/>
<sequence>MADHNDDHVYDDTTGEWRPASERAAIKACAGSIEVRDAAGTMLADGASVVLVKPRGQGGAGQTLKRAR</sequence>
<evidence type="ECO:0000313" key="2">
    <source>
        <dbReference type="Proteomes" id="UP001138921"/>
    </source>
</evidence>
<protein>
    <submittedName>
        <fullName evidence="1">Alkylphosphonate transporter</fullName>
    </submittedName>
</protein>
<name>A0A9X1D7R2_9HYPH</name>
<dbReference type="EMBL" id="JAFLWW010000012">
    <property type="protein sequence ID" value="MBT1159527.1"/>
    <property type="molecule type" value="Genomic_DNA"/>
</dbReference>
<reference evidence="1" key="1">
    <citation type="journal article" date="2021" name="Microorganisms">
        <title>Phylogenomic Reconstruction and Metabolic Potential of the Genus Aminobacter.</title>
        <authorList>
            <person name="Artuso I."/>
            <person name="Turrini P."/>
            <person name="Pirolo M."/>
            <person name="Lugli G.A."/>
            <person name="Ventura M."/>
            <person name="Visca P."/>
        </authorList>
    </citation>
    <scope>NUCLEOTIDE SEQUENCE</scope>
    <source>
        <strain evidence="1">LMG 26462</strain>
    </source>
</reference>
<keyword evidence="2" id="KW-1185">Reference proteome</keyword>
<accession>A0A9X1D7R2</accession>
<evidence type="ECO:0000313" key="1">
    <source>
        <dbReference type="EMBL" id="MBT1159527.1"/>
    </source>
</evidence>
<organism evidence="1 2">
    <name type="scientific">Aminobacter anthyllidis</name>
    <dbReference type="NCBI Taxonomy" id="1035067"/>
    <lineage>
        <taxon>Bacteria</taxon>
        <taxon>Pseudomonadati</taxon>
        <taxon>Pseudomonadota</taxon>
        <taxon>Alphaproteobacteria</taxon>
        <taxon>Hyphomicrobiales</taxon>
        <taxon>Phyllobacteriaceae</taxon>
        <taxon>Aminobacter</taxon>
    </lineage>
</organism>
<proteinExistence type="predicted"/>
<comment type="caution">
    <text evidence="1">The sequence shown here is derived from an EMBL/GenBank/DDBJ whole genome shotgun (WGS) entry which is preliminary data.</text>
</comment>
<reference evidence="1" key="2">
    <citation type="submission" date="2021-03" db="EMBL/GenBank/DDBJ databases">
        <authorList>
            <person name="Artuso I."/>
            <person name="Turrini P."/>
            <person name="Pirolo M."/>
            <person name="Lugli G.A."/>
            <person name="Ventura M."/>
            <person name="Visca P."/>
        </authorList>
    </citation>
    <scope>NUCLEOTIDE SEQUENCE</scope>
    <source>
        <strain evidence="1">LMG 26462</strain>
    </source>
</reference>
<gene>
    <name evidence="1" type="ORF">J1C56_28640</name>
</gene>
<dbReference type="Proteomes" id="UP001138921">
    <property type="component" value="Unassembled WGS sequence"/>
</dbReference>